<evidence type="ECO:0000256" key="1">
    <source>
        <dbReference type="SAM" id="MobiDB-lite"/>
    </source>
</evidence>
<dbReference type="EMBL" id="BONQ01000033">
    <property type="protein sequence ID" value="GIG44238.1"/>
    <property type="molecule type" value="Genomic_DNA"/>
</dbReference>
<dbReference type="AlphaFoldDB" id="A0A919PLH2"/>
<accession>A0A919PLH2</accession>
<feature type="region of interest" description="Disordered" evidence="1">
    <location>
        <begin position="78"/>
        <end position="107"/>
    </location>
</feature>
<sequence length="107" mass="11955">MQADSVPASAPCLTPVTCWSRCGGGVWTKLFGPMDHTPVVLDIEWDSRGSDRRVYATVAKQLGPWDSGKVAMARLRHHRAPSWSTTPPRPGHPWSCERMSTNRRVEQ</sequence>
<comment type="caution">
    <text evidence="2">The sequence shown here is derived from an EMBL/GenBank/DDBJ whole genome shotgun (WGS) entry which is preliminary data.</text>
</comment>
<reference evidence="2" key="1">
    <citation type="submission" date="2021-01" db="EMBL/GenBank/DDBJ databases">
        <title>Whole genome shotgun sequence of Dactylosporangium siamense NBRC 106093.</title>
        <authorList>
            <person name="Komaki H."/>
            <person name="Tamura T."/>
        </authorList>
    </citation>
    <scope>NUCLEOTIDE SEQUENCE</scope>
    <source>
        <strain evidence="2">NBRC 106093</strain>
    </source>
</reference>
<proteinExistence type="predicted"/>
<gene>
    <name evidence="2" type="ORF">Dsi01nite_022790</name>
</gene>
<evidence type="ECO:0000313" key="2">
    <source>
        <dbReference type="EMBL" id="GIG44238.1"/>
    </source>
</evidence>
<dbReference type="Proteomes" id="UP000660611">
    <property type="component" value="Unassembled WGS sequence"/>
</dbReference>
<organism evidence="2 3">
    <name type="scientific">Dactylosporangium siamense</name>
    <dbReference type="NCBI Taxonomy" id="685454"/>
    <lineage>
        <taxon>Bacteria</taxon>
        <taxon>Bacillati</taxon>
        <taxon>Actinomycetota</taxon>
        <taxon>Actinomycetes</taxon>
        <taxon>Micromonosporales</taxon>
        <taxon>Micromonosporaceae</taxon>
        <taxon>Dactylosporangium</taxon>
    </lineage>
</organism>
<keyword evidence="3" id="KW-1185">Reference proteome</keyword>
<protein>
    <submittedName>
        <fullName evidence="2">Uncharacterized protein</fullName>
    </submittedName>
</protein>
<name>A0A919PLH2_9ACTN</name>
<evidence type="ECO:0000313" key="3">
    <source>
        <dbReference type="Proteomes" id="UP000660611"/>
    </source>
</evidence>